<keyword evidence="5 7" id="KW-0472">Membrane</keyword>
<dbReference type="Proteomes" id="UP001519332">
    <property type="component" value="Unassembled WGS sequence"/>
</dbReference>
<proteinExistence type="inferred from homology"/>
<evidence type="ECO:0000313" key="9">
    <source>
        <dbReference type="EMBL" id="MBP2328277.1"/>
    </source>
</evidence>
<organism evidence="9 10">
    <name type="scientific">Kibdelosporangium banguiense</name>
    <dbReference type="NCBI Taxonomy" id="1365924"/>
    <lineage>
        <taxon>Bacteria</taxon>
        <taxon>Bacillati</taxon>
        <taxon>Actinomycetota</taxon>
        <taxon>Actinomycetes</taxon>
        <taxon>Pseudonocardiales</taxon>
        <taxon>Pseudonocardiaceae</taxon>
        <taxon>Kibdelosporangium</taxon>
    </lineage>
</organism>
<feature type="transmembrane region" description="Helical" evidence="7">
    <location>
        <begin position="60"/>
        <end position="85"/>
    </location>
</feature>
<evidence type="ECO:0000256" key="7">
    <source>
        <dbReference type="SAM" id="Phobius"/>
    </source>
</evidence>
<sequence>MGFDGHPTTIYLKATESAIEAVRSVLPATVNPQRPDAVQVSRPSDALAAKRLTEAGLSALFLALPGVALLVGGIGVANTMVVSVLERRKEIGLRRALGASRNQIRGQFLTESVALAGLGGNAGVLIGITATVGYAARQDCPVIIPVQAVTGGLGGALLIGILVGVYPAIRAARLSPTEALA</sequence>
<keyword evidence="4 7" id="KW-1133">Transmembrane helix</keyword>
<keyword evidence="3 7" id="KW-0812">Transmembrane</keyword>
<accession>A0ABS4TV75</accession>
<dbReference type="InterPro" id="IPR050250">
    <property type="entry name" value="Macrolide_Exporter_MacB"/>
</dbReference>
<evidence type="ECO:0000256" key="5">
    <source>
        <dbReference type="ARBA" id="ARBA00023136"/>
    </source>
</evidence>
<keyword evidence="2" id="KW-1003">Cell membrane</keyword>
<feature type="domain" description="ABC3 transporter permease C-terminal" evidence="8">
    <location>
        <begin position="64"/>
        <end position="176"/>
    </location>
</feature>
<comment type="caution">
    <text evidence="9">The sequence shown here is derived from an EMBL/GenBank/DDBJ whole genome shotgun (WGS) entry which is preliminary data.</text>
</comment>
<keyword evidence="10" id="KW-1185">Reference proteome</keyword>
<dbReference type="EMBL" id="JAGINW010000001">
    <property type="protein sequence ID" value="MBP2328277.1"/>
    <property type="molecule type" value="Genomic_DNA"/>
</dbReference>
<evidence type="ECO:0000313" key="10">
    <source>
        <dbReference type="Proteomes" id="UP001519332"/>
    </source>
</evidence>
<feature type="transmembrane region" description="Helical" evidence="7">
    <location>
        <begin position="142"/>
        <end position="166"/>
    </location>
</feature>
<dbReference type="PANTHER" id="PTHR30572">
    <property type="entry name" value="MEMBRANE COMPONENT OF TRANSPORTER-RELATED"/>
    <property type="match status" value="1"/>
</dbReference>
<evidence type="ECO:0000256" key="3">
    <source>
        <dbReference type="ARBA" id="ARBA00022692"/>
    </source>
</evidence>
<name>A0ABS4TV75_9PSEU</name>
<dbReference type="Pfam" id="PF02687">
    <property type="entry name" value="FtsX"/>
    <property type="match status" value="1"/>
</dbReference>
<comment type="subcellular location">
    <subcellularLocation>
        <location evidence="1">Cell membrane</location>
        <topology evidence="1">Multi-pass membrane protein</topology>
    </subcellularLocation>
</comment>
<reference evidence="9 10" key="1">
    <citation type="submission" date="2021-03" db="EMBL/GenBank/DDBJ databases">
        <title>Sequencing the genomes of 1000 actinobacteria strains.</title>
        <authorList>
            <person name="Klenk H.-P."/>
        </authorList>
    </citation>
    <scope>NUCLEOTIDE SEQUENCE [LARGE SCALE GENOMIC DNA]</scope>
    <source>
        <strain evidence="9 10">DSM 46670</strain>
    </source>
</reference>
<dbReference type="InterPro" id="IPR003838">
    <property type="entry name" value="ABC3_permease_C"/>
</dbReference>
<evidence type="ECO:0000256" key="6">
    <source>
        <dbReference type="ARBA" id="ARBA00038076"/>
    </source>
</evidence>
<evidence type="ECO:0000259" key="8">
    <source>
        <dbReference type="Pfam" id="PF02687"/>
    </source>
</evidence>
<comment type="similarity">
    <text evidence="6">Belongs to the ABC-4 integral membrane protein family.</text>
</comment>
<evidence type="ECO:0000256" key="4">
    <source>
        <dbReference type="ARBA" id="ARBA00022989"/>
    </source>
</evidence>
<evidence type="ECO:0000256" key="2">
    <source>
        <dbReference type="ARBA" id="ARBA00022475"/>
    </source>
</evidence>
<feature type="transmembrane region" description="Helical" evidence="7">
    <location>
        <begin position="113"/>
        <end position="136"/>
    </location>
</feature>
<gene>
    <name evidence="9" type="ORF">JOF56_008662</name>
</gene>
<evidence type="ECO:0000256" key="1">
    <source>
        <dbReference type="ARBA" id="ARBA00004651"/>
    </source>
</evidence>
<dbReference type="PANTHER" id="PTHR30572:SF4">
    <property type="entry name" value="ABC TRANSPORTER PERMEASE YTRF"/>
    <property type="match status" value="1"/>
</dbReference>
<protein>
    <submittedName>
        <fullName evidence="9">ABC-type antimicrobial peptide transport system permease subunit</fullName>
    </submittedName>
</protein>